<name>A0A643FHC5_IDEDE</name>
<dbReference type="OrthoDB" id="8527650at2"/>
<reference evidence="1 2" key="1">
    <citation type="submission" date="2019-09" db="EMBL/GenBank/DDBJ databases">
        <title>Draft genome sequences of 48 bacterial type strains from the CCUG.</title>
        <authorList>
            <person name="Tunovic T."/>
            <person name="Pineiro-Iglesias B."/>
            <person name="Unosson C."/>
            <person name="Inganas E."/>
            <person name="Ohlen M."/>
            <person name="Cardew S."/>
            <person name="Jensie-Markopoulos S."/>
            <person name="Salva-Serra F."/>
            <person name="Jaen-Luchoro D."/>
            <person name="Karlsson R."/>
            <person name="Svensson-Stadler L."/>
            <person name="Chun J."/>
            <person name="Moore E."/>
        </authorList>
    </citation>
    <scope>NUCLEOTIDE SEQUENCE [LARGE SCALE GENOMIC DNA]</scope>
    <source>
        <strain evidence="1 2">CCUG 30977</strain>
    </source>
</reference>
<evidence type="ECO:0000313" key="2">
    <source>
        <dbReference type="Proteomes" id="UP000430120"/>
    </source>
</evidence>
<dbReference type="Pfam" id="PF11390">
    <property type="entry name" value="FdsD"/>
    <property type="match status" value="1"/>
</dbReference>
<dbReference type="Proteomes" id="UP000430120">
    <property type="component" value="Unassembled WGS sequence"/>
</dbReference>
<protein>
    <submittedName>
        <fullName evidence="1">Formate dehydrogenase subunit delta</fullName>
    </submittedName>
</protein>
<comment type="caution">
    <text evidence="1">The sequence shown here is derived from an EMBL/GenBank/DDBJ whole genome shotgun (WGS) entry which is preliminary data.</text>
</comment>
<dbReference type="InterPro" id="IPR021074">
    <property type="entry name" value="Formate_DH_dsu"/>
</dbReference>
<sequence length="84" mass="9317">MDIDNLVRMANRIGQFFESMPDADEASREIALHLRKFWEPRMRQALLAHLDARAGEGLSPVVLRAVQAHRGSLAVGLGRPAPNT</sequence>
<gene>
    <name evidence="1" type="ORF">F7Q92_01575</name>
</gene>
<organism evidence="1 2">
    <name type="scientific">Ideonella dechloratans</name>
    <dbReference type="NCBI Taxonomy" id="36863"/>
    <lineage>
        <taxon>Bacteria</taxon>
        <taxon>Pseudomonadati</taxon>
        <taxon>Pseudomonadota</taxon>
        <taxon>Betaproteobacteria</taxon>
        <taxon>Burkholderiales</taxon>
        <taxon>Sphaerotilaceae</taxon>
        <taxon>Ideonella</taxon>
    </lineage>
</organism>
<dbReference type="RefSeq" id="WP_151122185.1">
    <property type="nucleotide sequence ID" value="NZ_CP088081.1"/>
</dbReference>
<keyword evidence="2" id="KW-1185">Reference proteome</keyword>
<dbReference type="EMBL" id="VZPB01000002">
    <property type="protein sequence ID" value="KAB0585203.1"/>
    <property type="molecule type" value="Genomic_DNA"/>
</dbReference>
<accession>A0A643FHC5</accession>
<dbReference type="AlphaFoldDB" id="A0A643FHC5"/>
<proteinExistence type="predicted"/>
<evidence type="ECO:0000313" key="1">
    <source>
        <dbReference type="EMBL" id="KAB0585203.1"/>
    </source>
</evidence>